<sequence>MTTLEIYEEISDILTGVWKKAGIDPEPVQGELRSYLEKIPEMPVMDSKHTGDAAQKTWDWTLTHIIGAMSEPLKQFLRDNRLKTPVSVTDADWKASLNGVIDGQRPPIRRFIWTQALMPLLLPVLDVSAVPFLRFGSPVGHNADAGKAVNDELNQVLGDDDRFYQRQSYINKYHERRSSLTNTELHYASLGIITLMACAREKILDPDTLLNAFLVQPDAWLNLKNLYPGDTTNLNEGVPNQMFRFLITPERLVALLPRLNPAASGENIYQYSAFMALVAENDAVCREFIKTLGLDFFRKEYERMDISHRVPPFRWPEYARAAYEHGFVLAPYIHNKREDFPPELIDWYRSVLAEAGDLSHKDLHTLFRVLSDYEPDEQVMAFYRRLSGLPQYSMYHEHQMKCFIDNMDTPELLVELALSEDKKVNRHAFQRYTEVKKAEPWTEFHGKPEALISVDHMLPNHDPELLKIVWNYADGNEKEAEIRERVLRSLLSRRYSWEEKLSRKQLEHLRTLGKTVFERLPDLTREIVLSDSYGGLEEVKWYAQFDDPAINRLLLKLVAGSYDFKESVKEKSDAKFGKKIVELVWKTPEDLLTLTPHQLAMVLKYFDAEKDLEELSPFVFSQAAKTTSQELHLFLADWLAPVPCDRLDKLGWLDRKFKRFEAVSVEILLRKDEPAAPERLRSAYPKIKNQTLRDRILDRLEAGSEDTSDLDEFGQMELEALDQVASKKAPKKMNAALNAVWRDDLPETYSPLTESMLKWLFRLCQETRDNAMPRTAKRFMAMLSREQQALLTFHLFEQWFAQKGHARHEWARLFLRDYGDDRLIPLFLKSVKLWNKKSKPKTNKIIGWMGELGSVYALSEVKNIYEGNYSESIHSTAKKVLERVAAMRQLTFEELFEELTPTLDYTREGLFLDAGGNRYFARILSDGKLIIVHENGKKTKTFPKQKKADDGDLYLAAKNRLSFFRKSLKPILKQQQFNIARYLHQGKSWEAARWKKLFLDHPLLGALGQSLIWQAETDSGAQVSFRLSEDFSLITADDEPAAPEQMVRVRLWHPIETDEDDIAAWREHLADYELTPFVKQTDMPVYRLEKDELGAEHLLRYQGHVAKQGSFRGILRKHGFFQEGTGDGGRFYGHYYPVGQEKLTVNLVHTAMTAWMEPEEATAIDHVTFYSGKTRKNLTADQINPRLISWVISVLAEISAKGEGYSSTWQSLF</sequence>
<protein>
    <recommendedName>
        <fullName evidence="1">DUF4132 domain-containing protein</fullName>
    </recommendedName>
</protein>
<organism evidence="2 3">
    <name type="scientific">Desulfonema ishimotonii</name>
    <dbReference type="NCBI Taxonomy" id="45657"/>
    <lineage>
        <taxon>Bacteria</taxon>
        <taxon>Pseudomonadati</taxon>
        <taxon>Thermodesulfobacteriota</taxon>
        <taxon>Desulfobacteria</taxon>
        <taxon>Desulfobacterales</taxon>
        <taxon>Desulfococcaceae</taxon>
        <taxon>Desulfonema</taxon>
    </lineage>
</organism>
<dbReference type="Proteomes" id="UP000288096">
    <property type="component" value="Unassembled WGS sequence"/>
</dbReference>
<evidence type="ECO:0000313" key="2">
    <source>
        <dbReference type="EMBL" id="GBC59805.1"/>
    </source>
</evidence>
<dbReference type="EMBL" id="BEXT01000001">
    <property type="protein sequence ID" value="GBC59805.1"/>
    <property type="molecule type" value="Genomic_DNA"/>
</dbReference>
<dbReference type="AlphaFoldDB" id="A0A401FS67"/>
<name>A0A401FS67_9BACT</name>
<dbReference type="Pfam" id="PF13569">
    <property type="entry name" value="DUF4132"/>
    <property type="match status" value="1"/>
</dbReference>
<reference evidence="3" key="2">
    <citation type="submission" date="2019-01" db="EMBL/GenBank/DDBJ databases">
        <title>Genome sequence of Desulfonema ishimotonii strain Tokyo 01.</title>
        <authorList>
            <person name="Fukui M."/>
        </authorList>
    </citation>
    <scope>NUCLEOTIDE SEQUENCE [LARGE SCALE GENOMIC DNA]</scope>
    <source>
        <strain evidence="3">Tokyo 01</strain>
    </source>
</reference>
<dbReference type="RefSeq" id="WP_166404862.1">
    <property type="nucleotide sequence ID" value="NZ_BEXT01000001.1"/>
</dbReference>
<feature type="domain" description="DUF4132" evidence="1">
    <location>
        <begin position="936"/>
        <end position="1120"/>
    </location>
</feature>
<accession>A0A401FS67</accession>
<dbReference type="InterPro" id="IPR025406">
    <property type="entry name" value="DUF4132"/>
</dbReference>
<evidence type="ECO:0000259" key="1">
    <source>
        <dbReference type="Pfam" id="PF13569"/>
    </source>
</evidence>
<keyword evidence="3" id="KW-1185">Reference proteome</keyword>
<evidence type="ECO:0000313" key="3">
    <source>
        <dbReference type="Proteomes" id="UP000288096"/>
    </source>
</evidence>
<proteinExistence type="predicted"/>
<gene>
    <name evidence="2" type="ORF">DENIS_0746</name>
</gene>
<reference evidence="3" key="1">
    <citation type="submission" date="2017-11" db="EMBL/GenBank/DDBJ databases">
        <authorList>
            <person name="Watanabe M."/>
            <person name="Kojima H."/>
        </authorList>
    </citation>
    <scope>NUCLEOTIDE SEQUENCE [LARGE SCALE GENOMIC DNA]</scope>
    <source>
        <strain evidence="3">Tokyo 01</strain>
    </source>
</reference>
<comment type="caution">
    <text evidence="2">The sequence shown here is derived from an EMBL/GenBank/DDBJ whole genome shotgun (WGS) entry which is preliminary data.</text>
</comment>